<dbReference type="EMBL" id="FNDJ01000011">
    <property type="protein sequence ID" value="SDJ66555.1"/>
    <property type="molecule type" value="Genomic_DNA"/>
</dbReference>
<protein>
    <submittedName>
        <fullName evidence="1">Uncharacterized protein</fullName>
    </submittedName>
</protein>
<proteinExistence type="predicted"/>
<evidence type="ECO:0000313" key="2">
    <source>
        <dbReference type="Proteomes" id="UP000199202"/>
    </source>
</evidence>
<dbReference type="Proteomes" id="UP000199202">
    <property type="component" value="Unassembled WGS sequence"/>
</dbReference>
<dbReference type="AlphaFoldDB" id="A0A1G8VMC9"/>
<gene>
    <name evidence="1" type="ORF">SAMN05421869_111361</name>
</gene>
<sequence length="273" mass="26048">MLGLGSPAGLSPTVCMLHAAGTANVLHMAGMVNSAEEGLAGVLTLADTAGVPVTAGVPGATIVPGATGVPGVAGIAGALGCSRTWGIGGGPDALRASDAASVLNAAGALDSPSVPDPLSPINGPDRPDIADGPDGLYTTGAAGVLGSACMPDVVGVVGTTPAALGGAGGGASAGGKGVDALVGRVGIGGRLLGGLVGDRGGGIPREEEGGRGYDLTPSQKLRAAVVSASPGVGLSARSARVQETRTTRSRPRAVRVPESKQDVIGFMAAGDGR</sequence>
<keyword evidence="2" id="KW-1185">Reference proteome</keyword>
<name>A0A1G8VMC9_9ACTN</name>
<accession>A0A1G8VMC9</accession>
<organism evidence="1 2">
    <name type="scientific">Nonomuraea jiangxiensis</name>
    <dbReference type="NCBI Taxonomy" id="633440"/>
    <lineage>
        <taxon>Bacteria</taxon>
        <taxon>Bacillati</taxon>
        <taxon>Actinomycetota</taxon>
        <taxon>Actinomycetes</taxon>
        <taxon>Streptosporangiales</taxon>
        <taxon>Streptosporangiaceae</taxon>
        <taxon>Nonomuraea</taxon>
    </lineage>
</organism>
<reference evidence="1 2" key="1">
    <citation type="submission" date="2016-10" db="EMBL/GenBank/DDBJ databases">
        <authorList>
            <person name="de Groot N.N."/>
        </authorList>
    </citation>
    <scope>NUCLEOTIDE SEQUENCE [LARGE SCALE GENOMIC DNA]</scope>
    <source>
        <strain evidence="1 2">CGMCC 4.6533</strain>
    </source>
</reference>
<evidence type="ECO:0000313" key="1">
    <source>
        <dbReference type="EMBL" id="SDJ66555.1"/>
    </source>
</evidence>